<organism evidence="2 3">
    <name type="scientific">Castilleja foliolosa</name>
    <dbReference type="NCBI Taxonomy" id="1961234"/>
    <lineage>
        <taxon>Eukaryota</taxon>
        <taxon>Viridiplantae</taxon>
        <taxon>Streptophyta</taxon>
        <taxon>Embryophyta</taxon>
        <taxon>Tracheophyta</taxon>
        <taxon>Spermatophyta</taxon>
        <taxon>Magnoliopsida</taxon>
        <taxon>eudicotyledons</taxon>
        <taxon>Gunneridae</taxon>
        <taxon>Pentapetalae</taxon>
        <taxon>asterids</taxon>
        <taxon>lamiids</taxon>
        <taxon>Lamiales</taxon>
        <taxon>Orobanchaceae</taxon>
        <taxon>Pedicularideae</taxon>
        <taxon>Castillejinae</taxon>
        <taxon>Castilleja</taxon>
    </lineage>
</organism>
<reference evidence="3" key="1">
    <citation type="journal article" date="2024" name="IScience">
        <title>Strigolactones Initiate the Formation of Haustorium-like Structures in Castilleja.</title>
        <authorList>
            <person name="Buerger M."/>
            <person name="Peterson D."/>
            <person name="Chory J."/>
        </authorList>
    </citation>
    <scope>NUCLEOTIDE SEQUENCE [LARGE SCALE GENOMIC DNA]</scope>
</reference>
<dbReference type="InterPro" id="IPR000146">
    <property type="entry name" value="FBPase_class-1"/>
</dbReference>
<dbReference type="EC" id="3.1.3.11" evidence="2"/>
<dbReference type="Gene3D" id="3.30.540.10">
    <property type="entry name" value="Fructose-1,6-Bisphosphatase, subunit A, domain 1"/>
    <property type="match status" value="2"/>
</dbReference>
<protein>
    <submittedName>
        <fullName evidence="2">Fructose-1,6-bisphosphatase, cytosolic</fullName>
        <ecNumber evidence="2">3.1.3.11</ecNumber>
    </submittedName>
</protein>
<accession>A0ABD3BIZ8</accession>
<proteinExistence type="predicted"/>
<evidence type="ECO:0000259" key="1">
    <source>
        <dbReference type="Pfam" id="PF00316"/>
    </source>
</evidence>
<feature type="domain" description="Fructose-1-6-bisphosphatase class I N-terminal" evidence="1">
    <location>
        <begin position="17"/>
        <end position="62"/>
    </location>
</feature>
<gene>
    <name evidence="2" type="ORF">CASFOL_039009</name>
</gene>
<keyword evidence="3" id="KW-1185">Reference proteome</keyword>
<dbReference type="PANTHER" id="PTHR11556">
    <property type="entry name" value="FRUCTOSE-1,6-BISPHOSPHATASE-RELATED"/>
    <property type="match status" value="1"/>
</dbReference>
<dbReference type="Proteomes" id="UP001632038">
    <property type="component" value="Unassembled WGS sequence"/>
</dbReference>
<dbReference type="PANTHER" id="PTHR11556:SF41">
    <property type="entry name" value="FRUCTOSE-1,6-BISPHOSPHATASE, CYTOSOLIC"/>
    <property type="match status" value="1"/>
</dbReference>
<dbReference type="InterPro" id="IPR033391">
    <property type="entry name" value="FBPase_N"/>
</dbReference>
<comment type="caution">
    <text evidence="2">The sequence shown here is derived from an EMBL/GenBank/DDBJ whole genome shotgun (WGS) entry which is preliminary data.</text>
</comment>
<dbReference type="EMBL" id="JAVIJP010000086">
    <property type="protein sequence ID" value="KAL3617262.1"/>
    <property type="molecule type" value="Genomic_DNA"/>
</dbReference>
<evidence type="ECO:0000313" key="2">
    <source>
        <dbReference type="EMBL" id="KAL3617262.1"/>
    </source>
</evidence>
<dbReference type="Pfam" id="PF00316">
    <property type="entry name" value="FBPase"/>
    <property type="match status" value="1"/>
</dbReference>
<dbReference type="SUPFAM" id="SSF56655">
    <property type="entry name" value="Carbohydrate phosphatase"/>
    <property type="match status" value="1"/>
</dbReference>
<sequence>MVASKWKLEEKNAALPSEEQKKLGVLSNEVFIKALFSSGRTYILVSEEDEEATFVEPSHRGKIFGIYAIYDGHDPKLEDVLQPGKNILAAGYCMYGSSCTMA</sequence>
<keyword evidence="2" id="KW-0378">Hydrolase</keyword>
<name>A0ABD3BIZ8_9LAMI</name>
<evidence type="ECO:0000313" key="3">
    <source>
        <dbReference type="Proteomes" id="UP001632038"/>
    </source>
</evidence>
<dbReference type="AlphaFoldDB" id="A0ABD3BIZ8"/>
<dbReference type="GO" id="GO:0042132">
    <property type="term" value="F:fructose 1,6-bisphosphate 1-phosphatase activity"/>
    <property type="evidence" value="ECO:0007669"/>
    <property type="project" value="UniProtKB-EC"/>
</dbReference>